<dbReference type="Proteomes" id="UP001189624">
    <property type="component" value="Chromosome 11"/>
</dbReference>
<keyword evidence="1" id="KW-0472">Membrane</keyword>
<keyword evidence="3" id="KW-1185">Reference proteome</keyword>
<keyword evidence="1" id="KW-1133">Transmembrane helix</keyword>
<gene>
    <name evidence="2" type="ORF">AYBTSS11_LOCUS31324</name>
</gene>
<dbReference type="AlphaFoldDB" id="A0AA87B9I8"/>
<accession>A0AA87B9I8</accession>
<feature type="transmembrane region" description="Helical" evidence="1">
    <location>
        <begin position="101"/>
        <end position="118"/>
    </location>
</feature>
<dbReference type="EMBL" id="OY731408">
    <property type="protein sequence ID" value="CAJ1979113.1"/>
    <property type="molecule type" value="Genomic_DNA"/>
</dbReference>
<protein>
    <submittedName>
        <fullName evidence="2">Uncharacterized protein</fullName>
    </submittedName>
</protein>
<name>A0AA87B9I8_9FABA</name>
<evidence type="ECO:0000313" key="3">
    <source>
        <dbReference type="Proteomes" id="UP001189624"/>
    </source>
</evidence>
<proteinExistence type="predicted"/>
<keyword evidence="1" id="KW-0812">Transmembrane</keyword>
<reference evidence="2" key="1">
    <citation type="submission" date="2023-10" db="EMBL/GenBank/DDBJ databases">
        <authorList>
            <person name="Domelevo Entfellner J.-B."/>
        </authorList>
    </citation>
    <scope>NUCLEOTIDE SEQUENCE</scope>
</reference>
<organism evidence="2 3">
    <name type="scientific">Sphenostylis stenocarpa</name>
    <dbReference type="NCBI Taxonomy" id="92480"/>
    <lineage>
        <taxon>Eukaryota</taxon>
        <taxon>Viridiplantae</taxon>
        <taxon>Streptophyta</taxon>
        <taxon>Embryophyta</taxon>
        <taxon>Tracheophyta</taxon>
        <taxon>Spermatophyta</taxon>
        <taxon>Magnoliopsida</taxon>
        <taxon>eudicotyledons</taxon>
        <taxon>Gunneridae</taxon>
        <taxon>Pentapetalae</taxon>
        <taxon>rosids</taxon>
        <taxon>fabids</taxon>
        <taxon>Fabales</taxon>
        <taxon>Fabaceae</taxon>
        <taxon>Papilionoideae</taxon>
        <taxon>50 kb inversion clade</taxon>
        <taxon>NPAAA clade</taxon>
        <taxon>indigoferoid/millettioid clade</taxon>
        <taxon>Phaseoleae</taxon>
        <taxon>Sphenostylis</taxon>
    </lineage>
</organism>
<evidence type="ECO:0000313" key="2">
    <source>
        <dbReference type="EMBL" id="CAJ1979113.1"/>
    </source>
</evidence>
<sequence length="137" mass="14838">MADSRVMSYVEHRNKSIAIEGEGTSPLLLAIARDIIANWCCLVEFTESKGACGSGSEVTFQIFVADVWNIINLVSSAIVKTLSAVGLNESKMCLKNGVKRYCSTICYWLLMLLIVAVHDGGLNHGFHSGHEFGGRSG</sequence>
<evidence type="ECO:0000256" key="1">
    <source>
        <dbReference type="SAM" id="Phobius"/>
    </source>
</evidence>
<dbReference type="Gramene" id="rna-AYBTSS11_LOCUS31324">
    <property type="protein sequence ID" value="CAJ1979113.1"/>
    <property type="gene ID" value="gene-AYBTSS11_LOCUS31324"/>
</dbReference>